<dbReference type="EMBL" id="CM035406">
    <property type="protein sequence ID" value="KAH7447080.1"/>
    <property type="molecule type" value="Genomic_DNA"/>
</dbReference>
<dbReference type="AlphaFoldDB" id="A0A8T2VIL4"/>
<evidence type="ECO:0000313" key="1">
    <source>
        <dbReference type="EMBL" id="KAH7447080.1"/>
    </source>
</evidence>
<proteinExistence type="predicted"/>
<gene>
    <name evidence="1" type="ORF">KP509_01G090200</name>
</gene>
<dbReference type="Proteomes" id="UP000825935">
    <property type="component" value="Chromosome 1"/>
</dbReference>
<organism evidence="1 2">
    <name type="scientific">Ceratopteris richardii</name>
    <name type="common">Triangle waterfern</name>
    <dbReference type="NCBI Taxonomy" id="49495"/>
    <lineage>
        <taxon>Eukaryota</taxon>
        <taxon>Viridiplantae</taxon>
        <taxon>Streptophyta</taxon>
        <taxon>Embryophyta</taxon>
        <taxon>Tracheophyta</taxon>
        <taxon>Polypodiopsida</taxon>
        <taxon>Polypodiidae</taxon>
        <taxon>Polypodiales</taxon>
        <taxon>Pteridineae</taxon>
        <taxon>Pteridaceae</taxon>
        <taxon>Parkerioideae</taxon>
        <taxon>Ceratopteris</taxon>
    </lineage>
</organism>
<sequence>MCLTSKNASTTFSIMLNTVLASILQ</sequence>
<keyword evidence="2" id="KW-1185">Reference proteome</keyword>
<reference evidence="1" key="1">
    <citation type="submission" date="2021-08" db="EMBL/GenBank/DDBJ databases">
        <title>WGS assembly of Ceratopteris richardii.</title>
        <authorList>
            <person name="Marchant D.B."/>
            <person name="Chen G."/>
            <person name="Jenkins J."/>
            <person name="Shu S."/>
            <person name="Leebens-Mack J."/>
            <person name="Grimwood J."/>
            <person name="Schmutz J."/>
            <person name="Soltis P."/>
            <person name="Soltis D."/>
            <person name="Chen Z.-H."/>
        </authorList>
    </citation>
    <scope>NUCLEOTIDE SEQUENCE</scope>
    <source>
        <strain evidence="1">Whitten #5841</strain>
        <tissue evidence="1">Leaf</tissue>
    </source>
</reference>
<accession>A0A8T2VIL4</accession>
<protein>
    <submittedName>
        <fullName evidence="1">Uncharacterized protein</fullName>
    </submittedName>
</protein>
<comment type="caution">
    <text evidence="1">The sequence shown here is derived from an EMBL/GenBank/DDBJ whole genome shotgun (WGS) entry which is preliminary data.</text>
</comment>
<name>A0A8T2VIL4_CERRI</name>
<evidence type="ECO:0000313" key="2">
    <source>
        <dbReference type="Proteomes" id="UP000825935"/>
    </source>
</evidence>